<dbReference type="InterPro" id="IPR000306">
    <property type="entry name" value="Znf_FYVE"/>
</dbReference>
<dbReference type="PRINTS" id="PR00449">
    <property type="entry name" value="RASTRNSFRMNG"/>
</dbReference>
<evidence type="ECO:0000256" key="4">
    <source>
        <dbReference type="ARBA" id="ARBA00022833"/>
    </source>
</evidence>
<dbReference type="InterPro" id="IPR001806">
    <property type="entry name" value="Small_GTPase"/>
</dbReference>
<dbReference type="AlphaFoldDB" id="A0A2R4IKZ0"/>
<dbReference type="SMART" id="SM00174">
    <property type="entry name" value="RHO"/>
    <property type="match status" value="1"/>
</dbReference>
<evidence type="ECO:0000256" key="3">
    <source>
        <dbReference type="ARBA" id="ARBA00022771"/>
    </source>
</evidence>
<reference evidence="8" key="1">
    <citation type="journal article" date="2018" name="Sci. Rep.">
        <title>Extensive molecular tinkering in the evolution of the membrane attachment mode of the Rheb GTPase.</title>
        <authorList>
            <person name="Zahonova K."/>
            <person name="Petrzelkova R."/>
            <person name="Valach M."/>
            <person name="Yazaki E."/>
            <person name="Tikhonenkov D.V."/>
            <person name="Butenko A."/>
            <person name="Janouskovec J."/>
            <person name="Hrda S."/>
            <person name="Klimes V."/>
            <person name="Burger G."/>
            <person name="Inagaki Y."/>
            <person name="Keeling P.J."/>
            <person name="Hampl V."/>
            <person name="Flegontov P."/>
            <person name="Yurchenko V."/>
            <person name="Elias M."/>
        </authorList>
    </citation>
    <scope>NUCLEOTIDE SEQUENCE</scope>
    <source>
        <strain evidence="8">PhF-6</strain>
    </source>
</reference>
<sequence>MGIFHSVGTDGSASWISDESVSKCEQCTTDFTTTTRRHHCRNCGHVFCSKCSAHKKEHVRGYENTFVRVCDSCYGKGEDMSPPTLSRPITQKEMIRSRKICLLGVSGVGKSALVSFFVERSFVAAYSPTITSTCSRNITHNGHDYVITVVDTAGLDECSLFQPQYAIGTHGYVLLYSITDPISFTTVKRIHDRVLECHPPGIPIVLAGTKADARNSERQVSEGEGKALSAVWGCPHVECSARTGINVDKVFLSLLEKIQKDDV</sequence>
<dbReference type="PROSITE" id="PS51419">
    <property type="entry name" value="RAB"/>
    <property type="match status" value="1"/>
</dbReference>
<dbReference type="InterPro" id="IPR027417">
    <property type="entry name" value="P-loop_NTPase"/>
</dbReference>
<dbReference type="GO" id="GO:0016020">
    <property type="term" value="C:membrane"/>
    <property type="evidence" value="ECO:0007669"/>
    <property type="project" value="InterPro"/>
</dbReference>
<dbReference type="InterPro" id="IPR005225">
    <property type="entry name" value="Small_GTP-bd"/>
</dbReference>
<dbReference type="EMBL" id="MG905967">
    <property type="protein sequence ID" value="AVV27007.1"/>
    <property type="molecule type" value="mRNA"/>
</dbReference>
<dbReference type="SUPFAM" id="SSF57903">
    <property type="entry name" value="FYVE/PHD zinc finger"/>
    <property type="match status" value="1"/>
</dbReference>
<dbReference type="Pfam" id="PF01363">
    <property type="entry name" value="FYVE"/>
    <property type="match status" value="1"/>
</dbReference>
<dbReference type="Pfam" id="PF00071">
    <property type="entry name" value="Ras"/>
    <property type="match status" value="1"/>
</dbReference>
<dbReference type="InterPro" id="IPR020849">
    <property type="entry name" value="Small_GTPase_Ras-type"/>
</dbReference>
<dbReference type="PROSITE" id="PS51421">
    <property type="entry name" value="RAS"/>
    <property type="match status" value="1"/>
</dbReference>
<evidence type="ECO:0000259" key="7">
    <source>
        <dbReference type="PROSITE" id="PS50178"/>
    </source>
</evidence>
<evidence type="ECO:0000313" key="8">
    <source>
        <dbReference type="EMBL" id="AVV27007.1"/>
    </source>
</evidence>
<dbReference type="Gene3D" id="3.40.50.300">
    <property type="entry name" value="P-loop containing nucleotide triphosphate hydrolases"/>
    <property type="match status" value="1"/>
</dbReference>
<name>A0A2R4IKZ0_9EUGL</name>
<dbReference type="GO" id="GO:0008270">
    <property type="term" value="F:zinc ion binding"/>
    <property type="evidence" value="ECO:0007669"/>
    <property type="project" value="UniProtKB-KW"/>
</dbReference>
<keyword evidence="3 6" id="KW-0863">Zinc-finger</keyword>
<dbReference type="PROSITE" id="PS50178">
    <property type="entry name" value="ZF_FYVE"/>
    <property type="match status" value="1"/>
</dbReference>
<dbReference type="SMART" id="SM00175">
    <property type="entry name" value="RAB"/>
    <property type="match status" value="1"/>
</dbReference>
<evidence type="ECO:0000256" key="2">
    <source>
        <dbReference type="ARBA" id="ARBA00022741"/>
    </source>
</evidence>
<proteinExistence type="evidence at transcript level"/>
<dbReference type="NCBIfam" id="TIGR00231">
    <property type="entry name" value="small_GTP"/>
    <property type="match status" value="1"/>
</dbReference>
<evidence type="ECO:0000256" key="5">
    <source>
        <dbReference type="ARBA" id="ARBA00023134"/>
    </source>
</evidence>
<dbReference type="InterPro" id="IPR017455">
    <property type="entry name" value="Znf_FYVE-rel"/>
</dbReference>
<dbReference type="GO" id="GO:0003924">
    <property type="term" value="F:GTPase activity"/>
    <property type="evidence" value="ECO:0007669"/>
    <property type="project" value="InterPro"/>
</dbReference>
<evidence type="ECO:0000256" key="1">
    <source>
        <dbReference type="ARBA" id="ARBA00022723"/>
    </source>
</evidence>
<dbReference type="SMART" id="SM00173">
    <property type="entry name" value="RAS"/>
    <property type="match status" value="1"/>
</dbReference>
<keyword evidence="1" id="KW-0479">Metal-binding</keyword>
<evidence type="ECO:0000256" key="6">
    <source>
        <dbReference type="PROSITE-ProRule" id="PRU00091"/>
    </source>
</evidence>
<dbReference type="SUPFAM" id="SSF52540">
    <property type="entry name" value="P-loop containing nucleoside triphosphate hydrolases"/>
    <property type="match status" value="1"/>
</dbReference>
<keyword evidence="2" id="KW-0547">Nucleotide-binding</keyword>
<accession>A0A2R4IKZ0</accession>
<organism evidence="8">
    <name type="scientific">Prokinetoplastina sp</name>
    <dbReference type="NCBI Taxonomy" id="2152669"/>
    <lineage>
        <taxon>Eukaryota</taxon>
        <taxon>Discoba</taxon>
        <taxon>Euglenozoa</taxon>
        <taxon>Kinetoplastea</taxon>
    </lineage>
</organism>
<dbReference type="InterPro" id="IPR011011">
    <property type="entry name" value="Znf_FYVE_PHD"/>
</dbReference>
<dbReference type="Gene3D" id="3.30.40.10">
    <property type="entry name" value="Zinc/RING finger domain, C3HC4 (zinc finger)"/>
    <property type="match status" value="1"/>
</dbReference>
<dbReference type="GO" id="GO:0005525">
    <property type="term" value="F:GTP binding"/>
    <property type="evidence" value="ECO:0007669"/>
    <property type="project" value="UniProtKB-KW"/>
</dbReference>
<protein>
    <submittedName>
        <fullName evidence="8">Rheb2b</fullName>
    </submittedName>
</protein>
<keyword evidence="4" id="KW-0862">Zinc</keyword>
<dbReference type="GO" id="GO:0007165">
    <property type="term" value="P:signal transduction"/>
    <property type="evidence" value="ECO:0007669"/>
    <property type="project" value="InterPro"/>
</dbReference>
<keyword evidence="5" id="KW-0342">GTP-binding</keyword>
<dbReference type="PANTHER" id="PTHR24070">
    <property type="entry name" value="RAS, DI-RAS, AND RHEB FAMILY MEMBERS OF SMALL GTPASE SUPERFAMILY"/>
    <property type="match status" value="1"/>
</dbReference>
<dbReference type="SMART" id="SM00064">
    <property type="entry name" value="FYVE"/>
    <property type="match status" value="1"/>
</dbReference>
<dbReference type="InterPro" id="IPR013083">
    <property type="entry name" value="Znf_RING/FYVE/PHD"/>
</dbReference>
<feature type="domain" description="FYVE-type" evidence="7">
    <location>
        <begin position="18"/>
        <end position="78"/>
    </location>
</feature>